<evidence type="ECO:0000313" key="6">
    <source>
        <dbReference type="EMBL" id="KAK1741754.1"/>
    </source>
</evidence>
<dbReference type="InterPro" id="IPR001537">
    <property type="entry name" value="SpoU_MeTrfase"/>
</dbReference>
<dbReference type="SUPFAM" id="SSF75217">
    <property type="entry name" value="alpha/beta knot"/>
    <property type="match status" value="1"/>
</dbReference>
<evidence type="ECO:0000256" key="4">
    <source>
        <dbReference type="SAM" id="MobiDB-lite"/>
    </source>
</evidence>
<dbReference type="SUPFAM" id="SSF55729">
    <property type="entry name" value="Acyl-CoA N-acyltransferases (Nat)"/>
    <property type="match status" value="1"/>
</dbReference>
<dbReference type="EMBL" id="JATAAI010000012">
    <property type="protein sequence ID" value="KAK1741754.1"/>
    <property type="molecule type" value="Genomic_DNA"/>
</dbReference>
<dbReference type="Gene3D" id="3.40.630.30">
    <property type="match status" value="1"/>
</dbReference>
<dbReference type="PANTHER" id="PTHR10908:SF0">
    <property type="entry name" value="SEROTONIN N-ACETYLTRANSFERASE"/>
    <property type="match status" value="1"/>
</dbReference>
<dbReference type="InterPro" id="IPR029028">
    <property type="entry name" value="Alpha/beta_knot_MTases"/>
</dbReference>
<evidence type="ECO:0000313" key="7">
    <source>
        <dbReference type="Proteomes" id="UP001224775"/>
    </source>
</evidence>
<dbReference type="PROSITE" id="PS51186">
    <property type="entry name" value="GNAT"/>
    <property type="match status" value="1"/>
</dbReference>
<name>A0AAD8Y9Y0_9STRA</name>
<evidence type="ECO:0000256" key="3">
    <source>
        <dbReference type="ARBA" id="ARBA00023315"/>
    </source>
</evidence>
<dbReference type="GO" id="GO:0032259">
    <property type="term" value="P:methylation"/>
    <property type="evidence" value="ECO:0007669"/>
    <property type="project" value="UniProtKB-KW"/>
</dbReference>
<feature type="domain" description="N-acetyltransferase" evidence="5">
    <location>
        <begin position="44"/>
        <end position="213"/>
    </location>
</feature>
<dbReference type="Pfam" id="PF00583">
    <property type="entry name" value="Acetyltransf_1"/>
    <property type="match status" value="1"/>
</dbReference>
<organism evidence="6 7">
    <name type="scientific">Skeletonema marinoi</name>
    <dbReference type="NCBI Taxonomy" id="267567"/>
    <lineage>
        <taxon>Eukaryota</taxon>
        <taxon>Sar</taxon>
        <taxon>Stramenopiles</taxon>
        <taxon>Ochrophyta</taxon>
        <taxon>Bacillariophyta</taxon>
        <taxon>Coscinodiscophyceae</taxon>
        <taxon>Thalassiosirophycidae</taxon>
        <taxon>Thalassiosirales</taxon>
        <taxon>Skeletonemataceae</taxon>
        <taxon>Skeletonema</taxon>
        <taxon>Skeletonema marinoi-dohrnii complex</taxon>
    </lineage>
</organism>
<dbReference type="PANTHER" id="PTHR10908">
    <property type="entry name" value="SEROTONIN N-ACETYLTRANSFERASE"/>
    <property type="match status" value="1"/>
</dbReference>
<gene>
    <name evidence="6" type="ORF">QTG54_007327</name>
</gene>
<dbReference type="GO" id="GO:0008080">
    <property type="term" value="F:N-acetyltransferase activity"/>
    <property type="evidence" value="ECO:0007669"/>
    <property type="project" value="UniProtKB-ARBA"/>
</dbReference>
<dbReference type="Proteomes" id="UP001224775">
    <property type="component" value="Unassembled WGS sequence"/>
</dbReference>
<keyword evidence="2 6" id="KW-0808">Transferase</keyword>
<reference evidence="6" key="1">
    <citation type="submission" date="2023-06" db="EMBL/GenBank/DDBJ databases">
        <title>Survivors Of The Sea: Transcriptome response of Skeletonema marinoi to long-term dormancy.</title>
        <authorList>
            <person name="Pinder M.I.M."/>
            <person name="Kourtchenko O."/>
            <person name="Robertson E.K."/>
            <person name="Larsson T."/>
            <person name="Maumus F."/>
            <person name="Osuna-Cruz C.M."/>
            <person name="Vancaester E."/>
            <person name="Stenow R."/>
            <person name="Vandepoele K."/>
            <person name="Ploug H."/>
            <person name="Bruchert V."/>
            <person name="Godhe A."/>
            <person name="Topel M."/>
        </authorList>
    </citation>
    <scope>NUCLEOTIDE SEQUENCE</scope>
    <source>
        <strain evidence="6">R05AC</strain>
    </source>
</reference>
<comment type="caution">
    <text evidence="6">The sequence shown here is derived from an EMBL/GenBank/DDBJ whole genome shotgun (WGS) entry which is preliminary data.</text>
</comment>
<evidence type="ECO:0000259" key="5">
    <source>
        <dbReference type="PROSITE" id="PS51186"/>
    </source>
</evidence>
<evidence type="ECO:0000256" key="1">
    <source>
        <dbReference type="ARBA" id="ARBA00022603"/>
    </source>
</evidence>
<dbReference type="Pfam" id="PF00588">
    <property type="entry name" value="SpoU_methylase"/>
    <property type="match status" value="1"/>
</dbReference>
<dbReference type="Gene3D" id="3.40.1280.10">
    <property type="match status" value="1"/>
</dbReference>
<keyword evidence="1 6" id="KW-0489">Methyltransferase</keyword>
<dbReference type="GO" id="GO:0003723">
    <property type="term" value="F:RNA binding"/>
    <property type="evidence" value="ECO:0007669"/>
    <property type="project" value="InterPro"/>
</dbReference>
<evidence type="ECO:0000256" key="2">
    <source>
        <dbReference type="ARBA" id="ARBA00022679"/>
    </source>
</evidence>
<dbReference type="InterPro" id="IPR016181">
    <property type="entry name" value="Acyl_CoA_acyltransferase"/>
</dbReference>
<dbReference type="InterPro" id="IPR029026">
    <property type="entry name" value="tRNA_m1G_MTases_N"/>
</dbReference>
<dbReference type="EC" id="2.1.1.-" evidence="6"/>
<dbReference type="CDD" id="cd04301">
    <property type="entry name" value="NAT_SF"/>
    <property type="match status" value="1"/>
</dbReference>
<dbReference type="GO" id="GO:0006396">
    <property type="term" value="P:RNA processing"/>
    <property type="evidence" value="ECO:0007669"/>
    <property type="project" value="InterPro"/>
</dbReference>
<dbReference type="InterPro" id="IPR000182">
    <property type="entry name" value="GNAT_dom"/>
</dbReference>
<sequence>MFLTSLTLFLAAQSAPKFLHHRRVHSLKSALHLSDGNENRVDNLSYRPVTADDIPRCYEIESSSYPEDEAASLENLNYRQQHAGDYFICVTKPDSETNAEDIIGYICSTRCNEFTEESMSVHDASGPILAIHSVVVDAPYRRQGVASAMMNKYLKQMLSFSNMVADTGANGFSRVLLLAKSNLLSFYVDCGFMVLRPSPIVHGQDVWYELEARRDHMERLLRLQTFSTTNEDSNNVNVAAMATNSRVLGSSRSTSNPDYAADNALAEGRDKRKSKLDEELNKLGIDPNEMEHNPEQFGTAAMRTYNSFLLPKSKGALAVAESPTRARVVANNISFLVREFKADQEEWLRNVDRNRAEAVSQPEENTRVKHPVVIVLDNVRSAHNVGNILRLAEAAQVESVRLCGMTPRPPHPKIMKTAMGAAEFVDVGDADASTLQTVLDLKAKGYDVYGVETTETAITLWDAPIPSSNPVAFVFGNELIGVDVEVLEECKNIISLPTYGNKNSLNIATCVGIVAWDYLRRGAT</sequence>
<protein>
    <submittedName>
        <fullName evidence="6">SpoU family RNA methyltransferase</fullName>
        <ecNumber evidence="6">2.1.1.-</ecNumber>
    </submittedName>
</protein>
<accession>A0AAD8Y9Y0</accession>
<dbReference type="AlphaFoldDB" id="A0AAD8Y9Y0"/>
<dbReference type="InterPro" id="IPR051635">
    <property type="entry name" value="SNAT-like"/>
</dbReference>
<feature type="compositionally biased region" description="Polar residues" evidence="4">
    <location>
        <begin position="247"/>
        <end position="257"/>
    </location>
</feature>
<dbReference type="GO" id="GO:0008173">
    <property type="term" value="F:RNA methyltransferase activity"/>
    <property type="evidence" value="ECO:0007669"/>
    <property type="project" value="InterPro"/>
</dbReference>
<proteinExistence type="predicted"/>
<feature type="region of interest" description="Disordered" evidence="4">
    <location>
        <begin position="247"/>
        <end position="273"/>
    </location>
</feature>
<keyword evidence="3" id="KW-0012">Acyltransferase</keyword>
<keyword evidence="7" id="KW-1185">Reference proteome</keyword>